<evidence type="ECO:0000313" key="2">
    <source>
        <dbReference type="Proteomes" id="UP000014680"/>
    </source>
</evidence>
<dbReference type="VEuPathDB" id="AmoebaDB:EIN_369520"/>
<gene>
    <name evidence="1" type="ORF">EIN_369520</name>
</gene>
<dbReference type="RefSeq" id="XP_004259401.1">
    <property type="nucleotide sequence ID" value="XM_004259353.1"/>
</dbReference>
<evidence type="ECO:0000313" key="1">
    <source>
        <dbReference type="EMBL" id="ELP92630.1"/>
    </source>
</evidence>
<dbReference type="Proteomes" id="UP000014680">
    <property type="component" value="Unassembled WGS sequence"/>
</dbReference>
<dbReference type="EMBL" id="KB206332">
    <property type="protein sequence ID" value="ELP92630.1"/>
    <property type="molecule type" value="Genomic_DNA"/>
</dbReference>
<dbReference type="GeneID" id="14891719"/>
<proteinExistence type="predicted"/>
<name>A0A0A1UBP3_ENTIV</name>
<reference evidence="1 2" key="1">
    <citation type="submission" date="2012-10" db="EMBL/GenBank/DDBJ databases">
        <authorList>
            <person name="Zafar N."/>
            <person name="Inman J."/>
            <person name="Hall N."/>
            <person name="Lorenzi H."/>
            <person name="Caler E."/>
        </authorList>
    </citation>
    <scope>NUCLEOTIDE SEQUENCE [LARGE SCALE GENOMIC DNA]</scope>
    <source>
        <strain evidence="1 2">IP1</strain>
    </source>
</reference>
<sequence length="371" mass="41782">MSKPWENVQSTLRITSSHLNLGVDHHRFFRDVLIQMTDLTTRSLRSSQILEQDAKVIPPEEYQNLVNQTVHSVKELGEVVEKFTKIIENESTHLVHTTLKFNVANILYTLKDLTKSFSGRIVILSSKEITSTVQAYLKTAFSILKTLDDDVTETICDNITTLSSNIAIILSNTDSSSFIPGSVFVASQITNNVGLILRSRCLGYCDDVADVFDFLVSRLCTEPTPALLNITQNFLLKCPDLFRLASHFVNLPNFQFSSGPPAKSHIPNVTFSLHDDVVSRDFEFQKNKELVKEEFVTVPFQEAVTKLSDVFAKTKEIVNTTSNDIGLNFDAIFEKTKKVLENVNKETSDRTSQHQNDSQSVDLICEQLLEL</sequence>
<protein>
    <submittedName>
        <fullName evidence="1">Uncharacterized protein</fullName>
    </submittedName>
</protein>
<accession>A0A0A1UBP3</accession>
<dbReference type="AlphaFoldDB" id="A0A0A1UBP3"/>
<keyword evidence="2" id="KW-1185">Reference proteome</keyword>
<dbReference type="KEGG" id="eiv:EIN_369520"/>
<organism evidence="1 2">
    <name type="scientific">Entamoeba invadens IP1</name>
    <dbReference type="NCBI Taxonomy" id="370355"/>
    <lineage>
        <taxon>Eukaryota</taxon>
        <taxon>Amoebozoa</taxon>
        <taxon>Evosea</taxon>
        <taxon>Archamoebae</taxon>
        <taxon>Mastigamoebida</taxon>
        <taxon>Entamoebidae</taxon>
        <taxon>Entamoeba</taxon>
    </lineage>
</organism>